<evidence type="ECO:0000313" key="2">
    <source>
        <dbReference type="Proteomes" id="UP000295711"/>
    </source>
</evidence>
<dbReference type="Proteomes" id="UP000295711">
    <property type="component" value="Unassembled WGS sequence"/>
</dbReference>
<dbReference type="RefSeq" id="WP_132088937.1">
    <property type="nucleotide sequence ID" value="NZ_JANKAQ010000001.1"/>
</dbReference>
<accession>A0A4R2LCB6</accession>
<reference evidence="1 2" key="1">
    <citation type="submission" date="2019-03" db="EMBL/GenBank/DDBJ databases">
        <title>Genomic Encyclopedia of Type Strains, Phase IV (KMG-IV): sequencing the most valuable type-strain genomes for metagenomic binning, comparative biology and taxonomic classification.</title>
        <authorList>
            <person name="Goeker M."/>
        </authorList>
    </citation>
    <scope>NUCLEOTIDE SEQUENCE [LARGE SCALE GENOMIC DNA]</scope>
    <source>
        <strain evidence="1 2">DSM 28559</strain>
    </source>
</reference>
<dbReference type="OrthoDB" id="3540923at2"/>
<keyword evidence="2" id="KW-1185">Reference proteome</keyword>
<gene>
    <name evidence="1" type="ORF">EV212_102245</name>
</gene>
<evidence type="ECO:0000313" key="1">
    <source>
        <dbReference type="EMBL" id="TCO85927.1"/>
    </source>
</evidence>
<organism evidence="1 2">
    <name type="scientific">Frisingicoccus caecimuris</name>
    <dbReference type="NCBI Taxonomy" id="1796636"/>
    <lineage>
        <taxon>Bacteria</taxon>
        <taxon>Bacillati</taxon>
        <taxon>Bacillota</taxon>
        <taxon>Clostridia</taxon>
        <taxon>Lachnospirales</taxon>
        <taxon>Lachnospiraceae</taxon>
        <taxon>Frisingicoccus</taxon>
    </lineage>
</organism>
<protein>
    <submittedName>
        <fullName evidence="1">Uncharacterized protein</fullName>
    </submittedName>
</protein>
<name>A0A4R2LCB6_9FIRM</name>
<comment type="caution">
    <text evidence="1">The sequence shown here is derived from an EMBL/GenBank/DDBJ whole genome shotgun (WGS) entry which is preliminary data.</text>
</comment>
<proteinExistence type="predicted"/>
<dbReference type="EMBL" id="SLXA01000002">
    <property type="protein sequence ID" value="TCO85927.1"/>
    <property type="molecule type" value="Genomic_DNA"/>
</dbReference>
<dbReference type="AlphaFoldDB" id="A0A4R2LCB6"/>
<sequence length="144" mass="16515">MSNELMNREIREAIDAGERALTSLKAAQAKLNSARNWGFFDMIGGGFFSSLMKRSQMDGASECMERAKQDLKRLRKELGDIHVPMDLKLEVSDFLSFADIFFDNLLVDYMVQSKIAEARDQVEDAIFRVESILMDLKNMESHPW</sequence>